<dbReference type="KEGG" id="pvp:111747127"/>
<dbReference type="GeneID" id="111747127"/>
<dbReference type="GO" id="GO:0008270">
    <property type="term" value="F:zinc ion binding"/>
    <property type="evidence" value="ECO:0007669"/>
    <property type="project" value="InterPro"/>
</dbReference>
<proteinExistence type="predicted"/>
<dbReference type="Pfam" id="PF12874">
    <property type="entry name" value="zf-met"/>
    <property type="match status" value="1"/>
</dbReference>
<evidence type="ECO:0000259" key="2">
    <source>
        <dbReference type="SMART" id="SM00451"/>
    </source>
</evidence>
<dbReference type="PANTHER" id="PTHR45762:SF2">
    <property type="entry name" value="ZINC FINGER RNA-BINDING PROTEIN 2"/>
    <property type="match status" value="1"/>
</dbReference>
<name>A0A6P6D3R5_PTEVA</name>
<feature type="domain" description="U1-type" evidence="2">
    <location>
        <begin position="57"/>
        <end position="91"/>
    </location>
</feature>
<evidence type="ECO:0000313" key="4">
    <source>
        <dbReference type="RefSeq" id="XP_023393870.1"/>
    </source>
</evidence>
<dbReference type="InterPro" id="IPR036236">
    <property type="entry name" value="Znf_C2H2_sf"/>
</dbReference>
<protein>
    <submittedName>
        <fullName evidence="4">Zinc finger RNA-binding protein 2-like</fullName>
    </submittedName>
</protein>
<dbReference type="AlphaFoldDB" id="A0A6P6D3R5"/>
<dbReference type="GO" id="GO:0003727">
    <property type="term" value="F:single-stranded RNA binding"/>
    <property type="evidence" value="ECO:0007669"/>
    <property type="project" value="TreeGrafter"/>
</dbReference>
<dbReference type="InterPro" id="IPR003604">
    <property type="entry name" value="Matrin/U1-like-C_Znf_C2H2"/>
</dbReference>
<evidence type="ECO:0000313" key="3">
    <source>
        <dbReference type="Proteomes" id="UP000515202"/>
    </source>
</evidence>
<dbReference type="Gene3D" id="3.30.160.60">
    <property type="entry name" value="Classic Zinc Finger"/>
    <property type="match status" value="1"/>
</dbReference>
<dbReference type="GO" id="GO:0071011">
    <property type="term" value="C:precatalytic spliceosome"/>
    <property type="evidence" value="ECO:0007669"/>
    <property type="project" value="TreeGrafter"/>
</dbReference>
<feature type="region of interest" description="Disordered" evidence="1">
    <location>
        <begin position="1"/>
        <end position="24"/>
    </location>
</feature>
<dbReference type="Proteomes" id="UP000515202">
    <property type="component" value="Unplaced"/>
</dbReference>
<sequence length="153" mass="17705">MGGHVVSSESRPQNNSADWTLPRKAPCPRRVEGGALCPAASAQLSFVCQVCNEEGRVTRFHCKLCECSLNDPNARDLHVRGRRHRLQYQKKVNPDLPIAIKPSSRVQKLLEERRRKQRQLTRKRLEELRRWHAEMRYGVLAPQPPDSPLPRWL</sequence>
<reference evidence="4" key="1">
    <citation type="submission" date="2025-08" db="UniProtKB">
        <authorList>
            <consortium name="RefSeq"/>
        </authorList>
    </citation>
    <scope>IDENTIFICATION</scope>
    <source>
        <tissue evidence="4">Kidney</tissue>
    </source>
</reference>
<dbReference type="OrthoDB" id="8898434at2759"/>
<organism evidence="3 4">
    <name type="scientific">Pteropus vampyrus</name>
    <name type="common">Large flying fox</name>
    <dbReference type="NCBI Taxonomy" id="132908"/>
    <lineage>
        <taxon>Eukaryota</taxon>
        <taxon>Metazoa</taxon>
        <taxon>Chordata</taxon>
        <taxon>Craniata</taxon>
        <taxon>Vertebrata</taxon>
        <taxon>Euteleostomi</taxon>
        <taxon>Mammalia</taxon>
        <taxon>Eutheria</taxon>
        <taxon>Laurasiatheria</taxon>
        <taxon>Chiroptera</taxon>
        <taxon>Yinpterochiroptera</taxon>
        <taxon>Pteropodoidea</taxon>
        <taxon>Pteropodidae</taxon>
        <taxon>Pteropodinae</taxon>
        <taxon>Pteropus</taxon>
    </lineage>
</organism>
<dbReference type="SMART" id="SM00451">
    <property type="entry name" value="ZnF_U1"/>
    <property type="match status" value="1"/>
</dbReference>
<dbReference type="InterPro" id="IPR013087">
    <property type="entry name" value="Znf_C2H2_type"/>
</dbReference>
<dbReference type="RefSeq" id="XP_023393870.1">
    <property type="nucleotide sequence ID" value="XM_023538102.1"/>
</dbReference>
<gene>
    <name evidence="4" type="primary">LOC111747127</name>
</gene>
<evidence type="ECO:0000256" key="1">
    <source>
        <dbReference type="SAM" id="MobiDB-lite"/>
    </source>
</evidence>
<dbReference type="GO" id="GO:0003725">
    <property type="term" value="F:double-stranded RNA binding"/>
    <property type="evidence" value="ECO:0007669"/>
    <property type="project" value="TreeGrafter"/>
</dbReference>
<feature type="compositionally biased region" description="Polar residues" evidence="1">
    <location>
        <begin position="7"/>
        <end position="18"/>
    </location>
</feature>
<accession>A0A6P6D3R5</accession>
<keyword evidence="3" id="KW-1185">Reference proteome</keyword>
<dbReference type="PANTHER" id="PTHR45762">
    <property type="entry name" value="ZINC FINGER RNA-BINDING PROTEIN"/>
    <property type="match status" value="1"/>
</dbReference>
<dbReference type="SUPFAM" id="SSF57667">
    <property type="entry name" value="beta-beta-alpha zinc fingers"/>
    <property type="match status" value="1"/>
</dbReference>